<dbReference type="AlphaFoldDB" id="A0A0A0JWQ4"/>
<dbReference type="InterPro" id="IPR004408">
    <property type="entry name" value="Biotin_CoA_COase_ligase"/>
</dbReference>
<accession>A0A0A0JWQ4</accession>
<dbReference type="SUPFAM" id="SSF55681">
    <property type="entry name" value="Class II aaRS and biotin synthetases"/>
    <property type="match status" value="1"/>
</dbReference>
<keyword evidence="4" id="KW-0092">Biotin</keyword>
<dbReference type="NCBIfam" id="TIGR00121">
    <property type="entry name" value="birA_ligase"/>
    <property type="match status" value="1"/>
</dbReference>
<proteinExistence type="predicted"/>
<gene>
    <name evidence="7" type="ORF">N801_09135</name>
</gene>
<evidence type="ECO:0000256" key="4">
    <source>
        <dbReference type="ARBA" id="ARBA00023267"/>
    </source>
</evidence>
<dbReference type="GO" id="GO:0005524">
    <property type="term" value="F:ATP binding"/>
    <property type="evidence" value="ECO:0007669"/>
    <property type="project" value="UniProtKB-KW"/>
</dbReference>
<dbReference type="PANTHER" id="PTHR12835:SF5">
    <property type="entry name" value="BIOTIN--PROTEIN LIGASE"/>
    <property type="match status" value="1"/>
</dbReference>
<evidence type="ECO:0000313" key="7">
    <source>
        <dbReference type="EMBL" id="KGN41124.1"/>
    </source>
</evidence>
<dbReference type="Pfam" id="PF03099">
    <property type="entry name" value="BPL_LplA_LipB"/>
    <property type="match status" value="1"/>
</dbReference>
<dbReference type="STRING" id="1385519.N801_09135"/>
<dbReference type="EC" id="6.3.4.15" evidence="5"/>
<evidence type="ECO:0000259" key="6">
    <source>
        <dbReference type="PROSITE" id="PS51733"/>
    </source>
</evidence>
<dbReference type="InterPro" id="IPR008988">
    <property type="entry name" value="Transcriptional_repressor_C"/>
</dbReference>
<dbReference type="Proteomes" id="UP000030013">
    <property type="component" value="Unassembled WGS sequence"/>
</dbReference>
<dbReference type="EMBL" id="AVPL01000023">
    <property type="protein sequence ID" value="KGN41124.1"/>
    <property type="molecule type" value="Genomic_DNA"/>
</dbReference>
<reference evidence="7 8" key="1">
    <citation type="submission" date="2013-08" db="EMBL/GenBank/DDBJ databases">
        <title>The genome sequence of Knoellia aerolata.</title>
        <authorList>
            <person name="Zhu W."/>
            <person name="Wang G."/>
        </authorList>
    </citation>
    <scope>NUCLEOTIDE SEQUENCE [LARGE SCALE GENOMIC DNA]</scope>
    <source>
        <strain evidence="7 8">DSM 18566</strain>
    </source>
</reference>
<evidence type="ECO:0000256" key="1">
    <source>
        <dbReference type="ARBA" id="ARBA00022598"/>
    </source>
</evidence>
<evidence type="ECO:0000256" key="3">
    <source>
        <dbReference type="ARBA" id="ARBA00022840"/>
    </source>
</evidence>
<dbReference type="GO" id="GO:0004077">
    <property type="term" value="F:biotin--[biotin carboxyl-carrier protein] ligase activity"/>
    <property type="evidence" value="ECO:0007669"/>
    <property type="project" value="UniProtKB-EC"/>
</dbReference>
<keyword evidence="8" id="KW-1185">Reference proteome</keyword>
<comment type="caution">
    <text evidence="7">The sequence shown here is derived from an EMBL/GenBank/DDBJ whole genome shotgun (WGS) entry which is preliminary data.</text>
</comment>
<evidence type="ECO:0000313" key="8">
    <source>
        <dbReference type="Proteomes" id="UP000030013"/>
    </source>
</evidence>
<dbReference type="Pfam" id="PF02237">
    <property type="entry name" value="BPL_C"/>
    <property type="match status" value="1"/>
</dbReference>
<dbReference type="SUPFAM" id="SSF50037">
    <property type="entry name" value="C-terminal domain of transcriptional repressors"/>
    <property type="match status" value="1"/>
</dbReference>
<keyword evidence="3" id="KW-0067">ATP-binding</keyword>
<dbReference type="InterPro" id="IPR003142">
    <property type="entry name" value="BPL_C"/>
</dbReference>
<protein>
    <recommendedName>
        <fullName evidence="5">biotin--[biotin carboxyl-carrier protein] ligase</fullName>
        <ecNumber evidence="5">6.3.4.15</ecNumber>
    </recommendedName>
</protein>
<dbReference type="Gene3D" id="2.30.30.100">
    <property type="match status" value="1"/>
</dbReference>
<dbReference type="PANTHER" id="PTHR12835">
    <property type="entry name" value="BIOTIN PROTEIN LIGASE"/>
    <property type="match status" value="1"/>
</dbReference>
<feature type="domain" description="BPL/LPL catalytic" evidence="6">
    <location>
        <begin position="1"/>
        <end position="181"/>
    </location>
</feature>
<evidence type="ECO:0000256" key="2">
    <source>
        <dbReference type="ARBA" id="ARBA00022741"/>
    </source>
</evidence>
<evidence type="ECO:0000256" key="5">
    <source>
        <dbReference type="ARBA" id="ARBA00024227"/>
    </source>
</evidence>
<dbReference type="Gene3D" id="3.30.930.10">
    <property type="entry name" value="Bira Bifunctional Protein, Domain 2"/>
    <property type="match status" value="1"/>
</dbReference>
<name>A0A0A0JWQ4_9MICO</name>
<organism evidence="7 8">
    <name type="scientific">Knoellia aerolata DSM 18566</name>
    <dbReference type="NCBI Taxonomy" id="1385519"/>
    <lineage>
        <taxon>Bacteria</taxon>
        <taxon>Bacillati</taxon>
        <taxon>Actinomycetota</taxon>
        <taxon>Actinomycetes</taxon>
        <taxon>Micrococcales</taxon>
        <taxon>Intrasporangiaceae</taxon>
        <taxon>Knoellia</taxon>
    </lineage>
</organism>
<keyword evidence="2" id="KW-0547">Nucleotide-binding</keyword>
<dbReference type="PROSITE" id="PS51733">
    <property type="entry name" value="BPL_LPL_CATALYTIC"/>
    <property type="match status" value="1"/>
</dbReference>
<dbReference type="InterPro" id="IPR004143">
    <property type="entry name" value="BPL_LPL_catalytic"/>
</dbReference>
<dbReference type="OrthoDB" id="9807064at2"/>
<dbReference type="eggNOG" id="COG0340">
    <property type="taxonomic scope" value="Bacteria"/>
</dbReference>
<keyword evidence="1" id="KW-0436">Ligase</keyword>
<sequence>MDADLVTPGPPWLPVEVHGSVGSTNAELAQARRPWRVVTAEEQRTGRGRLDRGWTTTPGSSIAASVLVPRPETAPLGWVPLVAGLALRDALTSVSGLEASLKWPNDLLLPADGDRKVAGILAELTPAGVVVGTGVNVDQGRAELPVDTATSLRLAGAPGVRRERVLTAYLVRLAALLRELDDDAYAVRAAYEAACTTVGREVVVHLPTSQLRGVATGIDADGRLCLRTGDGPCAVAAGDVVHVR</sequence>
<dbReference type="GO" id="GO:0005737">
    <property type="term" value="C:cytoplasm"/>
    <property type="evidence" value="ECO:0007669"/>
    <property type="project" value="TreeGrafter"/>
</dbReference>
<dbReference type="InterPro" id="IPR045864">
    <property type="entry name" value="aa-tRNA-synth_II/BPL/LPL"/>
</dbReference>